<proteinExistence type="inferred from homology"/>
<dbReference type="GO" id="GO:0003700">
    <property type="term" value="F:DNA-binding transcription factor activity"/>
    <property type="evidence" value="ECO:0007669"/>
    <property type="project" value="InterPro"/>
</dbReference>
<keyword evidence="4" id="KW-0500">Molybdenum</keyword>
<dbReference type="Proteomes" id="UP001430455">
    <property type="component" value="Unassembled WGS sequence"/>
</dbReference>
<dbReference type="AlphaFoldDB" id="A0AAW4PHN8"/>
<dbReference type="GO" id="GO:0005886">
    <property type="term" value="C:plasma membrane"/>
    <property type="evidence" value="ECO:0007669"/>
    <property type="project" value="UniProtKB-SubCell"/>
</dbReference>
<evidence type="ECO:0000256" key="1">
    <source>
        <dbReference type="ARBA" id="ARBA00004202"/>
    </source>
</evidence>
<dbReference type="InterPro" id="IPR004606">
    <property type="entry name" value="Mop_domain"/>
</dbReference>
<dbReference type="Pfam" id="PF03459">
    <property type="entry name" value="TOBE"/>
    <property type="match status" value="1"/>
</dbReference>
<dbReference type="InterPro" id="IPR051815">
    <property type="entry name" value="Molybdate_resp_trans_reg"/>
</dbReference>
<accession>A0AAW4PHN8</accession>
<dbReference type="EMBL" id="RKLT01000020">
    <property type="protein sequence ID" value="MBX0297466.1"/>
    <property type="molecule type" value="Genomic_DNA"/>
</dbReference>
<evidence type="ECO:0000313" key="7">
    <source>
        <dbReference type="EMBL" id="MBX0297466.1"/>
    </source>
</evidence>
<dbReference type="Gene3D" id="1.10.10.10">
    <property type="entry name" value="Winged helix-like DNA-binding domain superfamily/Winged helix DNA-binding domain"/>
    <property type="match status" value="1"/>
</dbReference>
<dbReference type="InterPro" id="IPR036390">
    <property type="entry name" value="WH_DNA-bd_sf"/>
</dbReference>
<comment type="subcellular location">
    <subcellularLocation>
        <location evidence="1">Cell membrane</location>
        <topology evidence="1">Peripheral membrane protein</topology>
    </subcellularLocation>
</comment>
<sequence>MDAGFEAHLRIGSDTFNEDDAALLRAIDDEGSLNAAASSLGRSYSRVQKRITALESELGPIVKRRRGGDGGGGSQLTDDGRDLLTKFARLQAALEDTASVEEVAISGTVVARDGELATVETAAGTVRALVSDGGPTVHVVLRADAITLHSPASAPPAGATSARNRFEGTVDHVQRRETTGRVVVDVAGEFSLPVLVTRDSLEELSLSPGDPVVATFKATATRALPI</sequence>
<dbReference type="GO" id="GO:0015689">
    <property type="term" value="P:molybdate ion transport"/>
    <property type="evidence" value="ECO:0007669"/>
    <property type="project" value="InterPro"/>
</dbReference>
<dbReference type="InterPro" id="IPR036388">
    <property type="entry name" value="WH-like_DNA-bd_sf"/>
</dbReference>
<dbReference type="InterPro" id="IPR008995">
    <property type="entry name" value="Mo/tungstate-bd_C_term_dom"/>
</dbReference>
<dbReference type="InterPro" id="IPR016462">
    <property type="entry name" value="ModE"/>
</dbReference>
<dbReference type="InterPro" id="IPR000847">
    <property type="entry name" value="LysR_HTH_N"/>
</dbReference>
<dbReference type="SUPFAM" id="SSF50331">
    <property type="entry name" value="MOP-like"/>
    <property type="match status" value="1"/>
</dbReference>
<dbReference type="PANTHER" id="PTHR30432:SF1">
    <property type="entry name" value="DNA-BINDING TRANSCRIPTIONAL DUAL REGULATOR MODE"/>
    <property type="match status" value="1"/>
</dbReference>
<comment type="similarity">
    <text evidence="2">Belongs to the ModE family.</text>
</comment>
<evidence type="ECO:0000256" key="4">
    <source>
        <dbReference type="ARBA" id="ARBA00022505"/>
    </source>
</evidence>
<protein>
    <submittedName>
        <fullName evidence="7">TOBE domain-containing protein</fullName>
    </submittedName>
</protein>
<name>A0AAW4PHN8_9EURY</name>
<dbReference type="PROSITE" id="PS51866">
    <property type="entry name" value="MOP"/>
    <property type="match status" value="1"/>
</dbReference>
<gene>
    <name evidence="7" type="ORF">EGH23_21545</name>
</gene>
<keyword evidence="8" id="KW-1185">Reference proteome</keyword>
<dbReference type="Pfam" id="PF00126">
    <property type="entry name" value="HTH_1"/>
    <property type="match status" value="1"/>
</dbReference>
<evidence type="ECO:0000256" key="3">
    <source>
        <dbReference type="ARBA" id="ARBA00022448"/>
    </source>
</evidence>
<dbReference type="RefSeq" id="WP_220582053.1">
    <property type="nucleotide sequence ID" value="NZ_RKLT01000020.1"/>
</dbReference>
<dbReference type="PIRSF" id="PIRSF005763">
    <property type="entry name" value="Txn_reg_ModE"/>
    <property type="match status" value="1"/>
</dbReference>
<evidence type="ECO:0000256" key="5">
    <source>
        <dbReference type="ARBA" id="ARBA00022737"/>
    </source>
</evidence>
<dbReference type="InterPro" id="IPR005116">
    <property type="entry name" value="Transp-assoc_OB_typ1"/>
</dbReference>
<dbReference type="PANTHER" id="PTHR30432">
    <property type="entry name" value="TRANSCRIPTIONAL REGULATOR MODE"/>
    <property type="match status" value="1"/>
</dbReference>
<organism evidence="7 8">
    <name type="scientific">Haloarcula nitratireducens</name>
    <dbReference type="NCBI Taxonomy" id="2487749"/>
    <lineage>
        <taxon>Archaea</taxon>
        <taxon>Methanobacteriati</taxon>
        <taxon>Methanobacteriota</taxon>
        <taxon>Stenosarchaea group</taxon>
        <taxon>Halobacteria</taxon>
        <taxon>Halobacteriales</taxon>
        <taxon>Haloarculaceae</taxon>
        <taxon>Haloarcula</taxon>
    </lineage>
</organism>
<dbReference type="SUPFAM" id="SSF46785">
    <property type="entry name" value="Winged helix' DNA-binding domain"/>
    <property type="match status" value="1"/>
</dbReference>
<keyword evidence="5" id="KW-0677">Repeat</keyword>
<dbReference type="Gene3D" id="2.40.50.100">
    <property type="match status" value="1"/>
</dbReference>
<evidence type="ECO:0000313" key="8">
    <source>
        <dbReference type="Proteomes" id="UP001430455"/>
    </source>
</evidence>
<evidence type="ECO:0000256" key="2">
    <source>
        <dbReference type="ARBA" id="ARBA00008110"/>
    </source>
</evidence>
<evidence type="ECO:0000259" key="6">
    <source>
        <dbReference type="PROSITE" id="PS51866"/>
    </source>
</evidence>
<keyword evidence="3" id="KW-0813">Transport</keyword>
<dbReference type="GO" id="GO:0030151">
    <property type="term" value="F:molybdenum ion binding"/>
    <property type="evidence" value="ECO:0007669"/>
    <property type="project" value="InterPro"/>
</dbReference>
<comment type="caution">
    <text evidence="7">The sequence shown here is derived from an EMBL/GenBank/DDBJ whole genome shotgun (WGS) entry which is preliminary data.</text>
</comment>
<reference evidence="7 8" key="1">
    <citation type="submission" date="2021-06" db="EMBL/GenBank/DDBJ databases">
        <title>Halomicroarcula sp. a new haloarchaeum isolated from saline soil.</title>
        <authorList>
            <person name="Duran-Viseras A."/>
            <person name="Sanchez-Porro C."/>
            <person name="Ventosa A."/>
        </authorList>
    </citation>
    <scope>NUCLEOTIDE SEQUENCE [LARGE SCALE GENOMIC DNA]</scope>
    <source>
        <strain evidence="7 8">F27</strain>
    </source>
</reference>
<feature type="domain" description="Mop" evidence="6">
    <location>
        <begin position="159"/>
        <end position="225"/>
    </location>
</feature>